<gene>
    <name evidence="6" type="ORF">UFOPK3789_01459</name>
</gene>
<keyword evidence="2" id="KW-0645">Protease</keyword>
<dbReference type="GO" id="GO:0008234">
    <property type="term" value="F:cysteine-type peptidase activity"/>
    <property type="evidence" value="ECO:0007669"/>
    <property type="project" value="UniProtKB-KW"/>
</dbReference>
<protein>
    <submittedName>
        <fullName evidence="6">Unannotated protein</fullName>
    </submittedName>
</protein>
<dbReference type="InterPro" id="IPR051794">
    <property type="entry name" value="PG_Endopeptidase_C40"/>
</dbReference>
<evidence type="ECO:0000256" key="3">
    <source>
        <dbReference type="ARBA" id="ARBA00022801"/>
    </source>
</evidence>
<dbReference type="GO" id="GO:0006508">
    <property type="term" value="P:proteolysis"/>
    <property type="evidence" value="ECO:0007669"/>
    <property type="project" value="UniProtKB-KW"/>
</dbReference>
<organism evidence="6">
    <name type="scientific">freshwater metagenome</name>
    <dbReference type="NCBI Taxonomy" id="449393"/>
    <lineage>
        <taxon>unclassified sequences</taxon>
        <taxon>metagenomes</taxon>
        <taxon>ecological metagenomes</taxon>
    </lineage>
</organism>
<evidence type="ECO:0000256" key="1">
    <source>
        <dbReference type="ARBA" id="ARBA00007074"/>
    </source>
</evidence>
<dbReference type="PANTHER" id="PTHR47359">
    <property type="entry name" value="PEPTIDOGLYCAN DL-ENDOPEPTIDASE CWLO"/>
    <property type="match status" value="1"/>
</dbReference>
<reference evidence="6" key="1">
    <citation type="submission" date="2020-05" db="EMBL/GenBank/DDBJ databases">
        <authorList>
            <person name="Chiriac C."/>
            <person name="Salcher M."/>
            <person name="Ghai R."/>
            <person name="Kavagutti S V."/>
        </authorList>
    </citation>
    <scope>NUCLEOTIDE SEQUENCE</scope>
</reference>
<comment type="similarity">
    <text evidence="1">Belongs to the peptidase C40 family.</text>
</comment>
<dbReference type="Gene3D" id="3.90.1720.10">
    <property type="entry name" value="endopeptidase domain like (from Nostoc punctiforme)"/>
    <property type="match status" value="1"/>
</dbReference>
<dbReference type="SUPFAM" id="SSF54001">
    <property type="entry name" value="Cysteine proteinases"/>
    <property type="match status" value="1"/>
</dbReference>
<dbReference type="InterPro" id="IPR000064">
    <property type="entry name" value="NLP_P60_dom"/>
</dbReference>
<accession>A0A6J7L4W1</accession>
<feature type="domain" description="NlpC/P60" evidence="5">
    <location>
        <begin position="1"/>
        <end position="62"/>
    </location>
</feature>
<proteinExistence type="inferred from homology"/>
<dbReference type="InterPro" id="IPR038765">
    <property type="entry name" value="Papain-like_cys_pep_sf"/>
</dbReference>
<evidence type="ECO:0000259" key="5">
    <source>
        <dbReference type="PROSITE" id="PS51935"/>
    </source>
</evidence>
<dbReference type="PANTHER" id="PTHR47359:SF3">
    <property type="entry name" value="NLP_P60 DOMAIN-CONTAINING PROTEIN-RELATED"/>
    <property type="match status" value="1"/>
</dbReference>
<dbReference type="PROSITE" id="PS51935">
    <property type="entry name" value="NLPC_P60"/>
    <property type="match status" value="1"/>
</dbReference>
<sequence>MLFSKIAFNDLQPGDLVLFYSDLHHVGIYIGGGMMIHAPQTGDVVKISSAWRSNFQWGVRPS</sequence>
<dbReference type="AlphaFoldDB" id="A0A6J7L4W1"/>
<keyword evidence="3" id="KW-0378">Hydrolase</keyword>
<keyword evidence="4" id="KW-0788">Thiol protease</keyword>
<name>A0A6J7L4W1_9ZZZZ</name>
<evidence type="ECO:0000256" key="2">
    <source>
        <dbReference type="ARBA" id="ARBA00022670"/>
    </source>
</evidence>
<dbReference type="Pfam" id="PF00877">
    <property type="entry name" value="NLPC_P60"/>
    <property type="match status" value="1"/>
</dbReference>
<evidence type="ECO:0000256" key="4">
    <source>
        <dbReference type="ARBA" id="ARBA00022807"/>
    </source>
</evidence>
<dbReference type="EMBL" id="CAFBNL010000150">
    <property type="protein sequence ID" value="CAB4963728.1"/>
    <property type="molecule type" value="Genomic_DNA"/>
</dbReference>
<evidence type="ECO:0000313" key="6">
    <source>
        <dbReference type="EMBL" id="CAB4963728.1"/>
    </source>
</evidence>